<accession>A0A9W4WZV7</accession>
<keyword evidence="2" id="KW-1185">Reference proteome</keyword>
<feature type="non-terminal residue" evidence="1">
    <location>
        <position position="1"/>
    </location>
</feature>
<organism evidence="1 2">
    <name type="scientific">Funneliformis geosporum</name>
    <dbReference type="NCBI Taxonomy" id="1117311"/>
    <lineage>
        <taxon>Eukaryota</taxon>
        <taxon>Fungi</taxon>
        <taxon>Fungi incertae sedis</taxon>
        <taxon>Mucoromycota</taxon>
        <taxon>Glomeromycotina</taxon>
        <taxon>Glomeromycetes</taxon>
        <taxon>Glomerales</taxon>
        <taxon>Glomeraceae</taxon>
        <taxon>Funneliformis</taxon>
    </lineage>
</organism>
<dbReference type="OrthoDB" id="2414185at2759"/>
<evidence type="ECO:0000313" key="1">
    <source>
        <dbReference type="EMBL" id="CAI2198470.1"/>
    </source>
</evidence>
<evidence type="ECO:0000313" key="2">
    <source>
        <dbReference type="Proteomes" id="UP001153678"/>
    </source>
</evidence>
<comment type="caution">
    <text evidence="1">The sequence shown here is derived from an EMBL/GenBank/DDBJ whole genome shotgun (WGS) entry which is preliminary data.</text>
</comment>
<dbReference type="AlphaFoldDB" id="A0A9W4WZV7"/>
<reference evidence="1" key="1">
    <citation type="submission" date="2022-08" db="EMBL/GenBank/DDBJ databases">
        <authorList>
            <person name="Kallberg Y."/>
            <person name="Tangrot J."/>
            <person name="Rosling A."/>
        </authorList>
    </citation>
    <scope>NUCLEOTIDE SEQUENCE</scope>
    <source>
        <strain evidence="1">Wild A</strain>
    </source>
</reference>
<gene>
    <name evidence="1" type="ORF">FWILDA_LOCUS18588</name>
</gene>
<proteinExistence type="predicted"/>
<name>A0A9W4WZV7_9GLOM</name>
<dbReference type="EMBL" id="CAMKVN010018750">
    <property type="protein sequence ID" value="CAI2198470.1"/>
    <property type="molecule type" value="Genomic_DNA"/>
</dbReference>
<dbReference type="Proteomes" id="UP001153678">
    <property type="component" value="Unassembled WGS sequence"/>
</dbReference>
<sequence length="50" mass="5745">LVSSMRKNEIIANLPALPYISEIEALNDISNLWYFYLEGITESEVLKKNT</sequence>
<protein>
    <submittedName>
        <fullName evidence="1">1826_t:CDS:1</fullName>
    </submittedName>
</protein>